<dbReference type="InterPro" id="IPR027417">
    <property type="entry name" value="P-loop_NTPase"/>
</dbReference>
<organism evidence="1">
    <name type="scientific">bioreactor metagenome</name>
    <dbReference type="NCBI Taxonomy" id="1076179"/>
    <lineage>
        <taxon>unclassified sequences</taxon>
        <taxon>metagenomes</taxon>
        <taxon>ecological metagenomes</taxon>
    </lineage>
</organism>
<protein>
    <recommendedName>
        <fullName evidence="2">DNA-directed DNA polymerase</fullName>
    </recommendedName>
</protein>
<sequence length="209" mass="23868">MTVQAQNALLKTLEEPPEYVVFLLLAEKTEAFLPTVLSRMVTLKISPLSEEEIHGYLVGKKLVAPEEGGFFAAYAQGRIGHALELIEDTAFRQMREDILTQMSQLQSMRLSEALLLAKEWEIFKNDTRFLDIIALWYRDLMAAKSLRDERFIIQKDKKDLLYSAAKETTEILAKKSAAVTKAKERLIQNGNFRLTIEVMLMELKENGAQ</sequence>
<reference evidence="1" key="1">
    <citation type="submission" date="2019-08" db="EMBL/GenBank/DDBJ databases">
        <authorList>
            <person name="Kucharzyk K."/>
            <person name="Murdoch R.W."/>
            <person name="Higgins S."/>
            <person name="Loffler F."/>
        </authorList>
    </citation>
    <scope>NUCLEOTIDE SEQUENCE</scope>
</reference>
<dbReference type="PANTHER" id="PTHR11669">
    <property type="entry name" value="REPLICATION FACTOR C / DNA POLYMERASE III GAMMA-TAU SUBUNIT"/>
    <property type="match status" value="1"/>
</dbReference>
<comment type="caution">
    <text evidence="1">The sequence shown here is derived from an EMBL/GenBank/DDBJ whole genome shotgun (WGS) entry which is preliminary data.</text>
</comment>
<evidence type="ECO:0008006" key="2">
    <source>
        <dbReference type="Google" id="ProtNLM"/>
    </source>
</evidence>
<gene>
    <name evidence="1" type="ORF">SDC9_157148</name>
</gene>
<dbReference type="EMBL" id="VSSQ01055985">
    <property type="protein sequence ID" value="MPN09855.1"/>
    <property type="molecule type" value="Genomic_DNA"/>
</dbReference>
<dbReference type="AlphaFoldDB" id="A0A645F669"/>
<dbReference type="SUPFAM" id="SSF52540">
    <property type="entry name" value="P-loop containing nucleoside triphosphate hydrolases"/>
    <property type="match status" value="1"/>
</dbReference>
<dbReference type="PANTHER" id="PTHR11669:SF8">
    <property type="entry name" value="DNA POLYMERASE III SUBUNIT DELTA"/>
    <property type="match status" value="1"/>
</dbReference>
<dbReference type="Gene3D" id="3.40.50.300">
    <property type="entry name" value="P-loop containing nucleotide triphosphate hydrolases"/>
    <property type="match status" value="1"/>
</dbReference>
<proteinExistence type="predicted"/>
<name>A0A645F669_9ZZZZ</name>
<dbReference type="InterPro" id="IPR050238">
    <property type="entry name" value="DNA_Rep/Repair_Clamp_Loader"/>
</dbReference>
<dbReference type="GO" id="GO:0006261">
    <property type="term" value="P:DNA-templated DNA replication"/>
    <property type="evidence" value="ECO:0007669"/>
    <property type="project" value="TreeGrafter"/>
</dbReference>
<accession>A0A645F669</accession>
<dbReference type="Pfam" id="PF13177">
    <property type="entry name" value="DNA_pol3_delta2"/>
    <property type="match status" value="1"/>
</dbReference>
<evidence type="ECO:0000313" key="1">
    <source>
        <dbReference type="EMBL" id="MPN09855.1"/>
    </source>
</evidence>